<comment type="caution">
    <text evidence="1">The sequence shown here is derived from an EMBL/GenBank/DDBJ whole genome shotgun (WGS) entry which is preliminary data.</text>
</comment>
<name>A0A4V1LNL0_9BACT</name>
<reference evidence="1 2" key="1">
    <citation type="submission" date="2017-10" db="EMBL/GenBank/DDBJ databases">
        <title>Genomics of the genus Arcobacter.</title>
        <authorList>
            <person name="Perez-Cataluna A."/>
            <person name="Figueras M.J."/>
        </authorList>
    </citation>
    <scope>NUCLEOTIDE SEQUENCE [LARGE SCALE GENOMIC DNA]</scope>
    <source>
        <strain evidence="1 2">CECT 8987</strain>
    </source>
</reference>
<gene>
    <name evidence="1" type="ORF">CRV04_12505</name>
</gene>
<dbReference type="Proteomes" id="UP000290657">
    <property type="component" value="Unassembled WGS sequence"/>
</dbReference>
<accession>A0A4V1LNL0</accession>
<dbReference type="OrthoDB" id="5339426at2"/>
<keyword evidence="2" id="KW-1185">Reference proteome</keyword>
<evidence type="ECO:0000313" key="2">
    <source>
        <dbReference type="Proteomes" id="UP000290657"/>
    </source>
</evidence>
<sequence length="141" mass="16980">MSYKKWFDAHAQKHAKIMEKLKDRSDDEVIEYFRFENMVKHEPDFCPLYEKNKQCHEMENLNCYLCACPNFRFDDDGFEQQNGKTLFSFCSIDSRDGSQFEGEDYIHQNCASCIVPHRVSYIKKHFQRDWKSIMKEVEPKK</sequence>
<evidence type="ECO:0000313" key="1">
    <source>
        <dbReference type="EMBL" id="RXJ53770.1"/>
    </source>
</evidence>
<dbReference type="RefSeq" id="WP_128997197.1">
    <property type="nucleotide sequence ID" value="NZ_PDKN01000012.1"/>
</dbReference>
<dbReference type="EMBL" id="PDKN01000012">
    <property type="protein sequence ID" value="RXJ53770.1"/>
    <property type="molecule type" value="Genomic_DNA"/>
</dbReference>
<protein>
    <recommendedName>
        <fullName evidence="3">Cysteine-rich small domain-containing protein</fullName>
    </recommendedName>
</protein>
<proteinExistence type="predicted"/>
<organism evidence="1 2">
    <name type="scientific">Candidatus Marinarcus aquaticus</name>
    <dbReference type="NCBI Taxonomy" id="2044504"/>
    <lineage>
        <taxon>Bacteria</taxon>
        <taxon>Pseudomonadati</taxon>
        <taxon>Campylobacterota</taxon>
        <taxon>Epsilonproteobacteria</taxon>
        <taxon>Campylobacterales</taxon>
        <taxon>Arcobacteraceae</taxon>
        <taxon>Candidatus Marinarcus</taxon>
    </lineage>
</organism>
<evidence type="ECO:0008006" key="3">
    <source>
        <dbReference type="Google" id="ProtNLM"/>
    </source>
</evidence>
<dbReference type="AlphaFoldDB" id="A0A4V1LNL0"/>